<evidence type="ECO:0000313" key="1">
    <source>
        <dbReference type="EMBL" id="MBD8047181.1"/>
    </source>
</evidence>
<sequence length="135" mass="15905">MNYIPEDVYSKIKNMDNIEEVNRVYYEHIKSTLSDIEKEFIEKNKNNEKIEHYEVMEELLEHDIIDKDVFGIEINGVGVFTDDLVKKGHIDKEKFETGEFCLIGEHFYPYYDVGDKITIKTEEGKEKTLEIMGNS</sequence>
<organism evidence="1 2">
    <name type="scientific">Clostridium faecium</name>
    <dbReference type="NCBI Taxonomy" id="2762223"/>
    <lineage>
        <taxon>Bacteria</taxon>
        <taxon>Bacillati</taxon>
        <taxon>Bacillota</taxon>
        <taxon>Clostridia</taxon>
        <taxon>Eubacteriales</taxon>
        <taxon>Clostridiaceae</taxon>
        <taxon>Clostridium</taxon>
    </lineage>
</organism>
<accession>A0ABR8YSF9</accession>
<reference evidence="1 2" key="1">
    <citation type="submission" date="2020-08" db="EMBL/GenBank/DDBJ databases">
        <title>A Genomic Blueprint of the Chicken Gut Microbiome.</title>
        <authorList>
            <person name="Gilroy R."/>
            <person name="Ravi A."/>
            <person name="Getino M."/>
            <person name="Pursley I."/>
            <person name="Horton D.L."/>
            <person name="Alikhan N.-F."/>
            <person name="Baker D."/>
            <person name="Gharbi K."/>
            <person name="Hall N."/>
            <person name="Watson M."/>
            <person name="Adriaenssens E.M."/>
            <person name="Foster-Nyarko E."/>
            <person name="Jarju S."/>
            <person name="Secka A."/>
            <person name="Antonio M."/>
            <person name="Oren A."/>
            <person name="Chaudhuri R."/>
            <person name="La Ragione R.M."/>
            <person name="Hildebrand F."/>
            <person name="Pallen M.J."/>
        </authorList>
    </citation>
    <scope>NUCLEOTIDE SEQUENCE [LARGE SCALE GENOMIC DNA]</scope>
    <source>
        <strain evidence="1 2">N37</strain>
    </source>
</reference>
<protein>
    <submittedName>
        <fullName evidence="1">Uncharacterized protein</fullName>
    </submittedName>
</protein>
<evidence type="ECO:0000313" key="2">
    <source>
        <dbReference type="Proteomes" id="UP000627166"/>
    </source>
</evidence>
<gene>
    <name evidence="1" type="ORF">H9637_09065</name>
</gene>
<comment type="caution">
    <text evidence="1">The sequence shown here is derived from an EMBL/GenBank/DDBJ whole genome shotgun (WGS) entry which is preliminary data.</text>
</comment>
<dbReference type="EMBL" id="JACSQB010000064">
    <property type="protein sequence ID" value="MBD8047181.1"/>
    <property type="molecule type" value="Genomic_DNA"/>
</dbReference>
<proteinExistence type="predicted"/>
<keyword evidence="2" id="KW-1185">Reference proteome</keyword>
<name>A0ABR8YSF9_9CLOT</name>
<dbReference type="Proteomes" id="UP000627166">
    <property type="component" value="Unassembled WGS sequence"/>
</dbReference>